<comment type="caution">
    <text evidence="3">The sequence shown here is derived from an EMBL/GenBank/DDBJ whole genome shotgun (WGS) entry which is preliminary data.</text>
</comment>
<dbReference type="GO" id="GO:0006281">
    <property type="term" value="P:DNA repair"/>
    <property type="evidence" value="ECO:0007669"/>
    <property type="project" value="InterPro"/>
</dbReference>
<dbReference type="EMBL" id="PGVD01000013">
    <property type="protein sequence ID" value="PLS00271.1"/>
    <property type="molecule type" value="Genomic_DNA"/>
</dbReference>
<dbReference type="SMART" id="SM00278">
    <property type="entry name" value="HhH1"/>
    <property type="match status" value="2"/>
</dbReference>
<feature type="compositionally biased region" description="Acidic residues" evidence="1">
    <location>
        <begin position="24"/>
        <end position="33"/>
    </location>
</feature>
<dbReference type="Pfam" id="PF10531">
    <property type="entry name" value="SLBB"/>
    <property type="match status" value="1"/>
</dbReference>
<protein>
    <recommendedName>
        <fullName evidence="2">Helix-hairpin-helix DNA-binding motif class 1 domain-containing protein</fullName>
    </recommendedName>
</protein>
<dbReference type="PANTHER" id="PTHR21180">
    <property type="entry name" value="ENDONUCLEASE/EXONUCLEASE/PHOSPHATASE FAMILY DOMAIN-CONTAINING PROTEIN 1"/>
    <property type="match status" value="1"/>
</dbReference>
<dbReference type="InterPro" id="IPR051675">
    <property type="entry name" value="Endo/Exo/Phosphatase_dom_1"/>
</dbReference>
<evidence type="ECO:0000313" key="4">
    <source>
        <dbReference type="EMBL" id="PLS00271.1"/>
    </source>
</evidence>
<dbReference type="SUPFAM" id="SSF47781">
    <property type="entry name" value="RuvA domain 2-like"/>
    <property type="match status" value="1"/>
</dbReference>
<dbReference type="GO" id="GO:0015627">
    <property type="term" value="C:type II protein secretion system complex"/>
    <property type="evidence" value="ECO:0007669"/>
    <property type="project" value="TreeGrafter"/>
</dbReference>
<sequence>MIALAVFSAAAIFYYQEPAKEEEGTVTDLEDWGTGEKPVPEKTEAEPKTIMADIKGQVVHPGVYETAAGERVIDLIEKAGGLTPDADQAAVNFALQVTDEMMVYIPAIGEETGVTGGASPTAGPTGNDTELVNINTADPAALETLPGIGPSKSAAIIEYRDTNGAFKTVDDLKSISGIGEKTFEKLKDKIIVK</sequence>
<evidence type="ECO:0000313" key="5">
    <source>
        <dbReference type="Proteomes" id="UP000234951"/>
    </source>
</evidence>
<evidence type="ECO:0000313" key="3">
    <source>
        <dbReference type="EMBL" id="PLR86150.1"/>
    </source>
</evidence>
<proteinExistence type="predicted"/>
<dbReference type="GO" id="GO:0015628">
    <property type="term" value="P:protein secretion by the type II secretion system"/>
    <property type="evidence" value="ECO:0007669"/>
    <property type="project" value="TreeGrafter"/>
</dbReference>
<dbReference type="GO" id="GO:0003677">
    <property type="term" value="F:DNA binding"/>
    <property type="evidence" value="ECO:0007669"/>
    <property type="project" value="InterPro"/>
</dbReference>
<dbReference type="Pfam" id="PF12836">
    <property type="entry name" value="HHH_3"/>
    <property type="match status" value="1"/>
</dbReference>
<keyword evidence="6" id="KW-1185">Reference proteome</keyword>
<dbReference type="Gene3D" id="3.10.560.10">
    <property type="entry name" value="Outer membrane lipoprotein wza domain like"/>
    <property type="match status" value="1"/>
</dbReference>
<dbReference type="Gene3D" id="1.10.150.280">
    <property type="entry name" value="AF1531-like domain"/>
    <property type="match status" value="1"/>
</dbReference>
<name>A0A2N5GRT8_9BACI</name>
<evidence type="ECO:0000259" key="2">
    <source>
        <dbReference type="SMART" id="SM00278"/>
    </source>
</evidence>
<organism evidence="3 5">
    <name type="scientific">Bacillus canaveralius</name>
    <dbReference type="NCBI Taxonomy" id="1403243"/>
    <lineage>
        <taxon>Bacteria</taxon>
        <taxon>Bacillati</taxon>
        <taxon>Bacillota</taxon>
        <taxon>Bacilli</taxon>
        <taxon>Bacillales</taxon>
        <taxon>Bacillaceae</taxon>
        <taxon>Bacillus</taxon>
    </lineage>
</organism>
<dbReference type="InterPro" id="IPR019554">
    <property type="entry name" value="Soluble_ligand-bd"/>
</dbReference>
<feature type="domain" description="Helix-hairpin-helix DNA-binding motif class 1" evidence="2">
    <location>
        <begin position="170"/>
        <end position="189"/>
    </location>
</feature>
<dbReference type="NCBIfam" id="TIGR00426">
    <property type="entry name" value="competence protein ComEA helix-hairpin-helix repeat region"/>
    <property type="match status" value="1"/>
</dbReference>
<dbReference type="InterPro" id="IPR003583">
    <property type="entry name" value="Hlx-hairpin-Hlx_DNA-bd_motif"/>
</dbReference>
<dbReference type="EMBL" id="PGVA01000004">
    <property type="protein sequence ID" value="PLR86150.1"/>
    <property type="molecule type" value="Genomic_DNA"/>
</dbReference>
<dbReference type="Proteomes" id="UP000235114">
    <property type="component" value="Unassembled WGS sequence"/>
</dbReference>
<dbReference type="AlphaFoldDB" id="A0A2N5GRT8"/>
<evidence type="ECO:0000313" key="6">
    <source>
        <dbReference type="Proteomes" id="UP000235114"/>
    </source>
</evidence>
<dbReference type="OrthoDB" id="9790239at2"/>
<dbReference type="InterPro" id="IPR004509">
    <property type="entry name" value="Competence_ComEA_HhH"/>
</dbReference>
<reference evidence="4 6" key="2">
    <citation type="submission" date="2017-12" db="EMBL/GenBank/DDBJ databases">
        <title>Comparative Functional Genomics of Dry Heat Resistant strains isolated from the Viking Spacecraft.</title>
        <authorList>
            <person name="Seuylemezian A."/>
            <person name="Cooper K."/>
            <person name="Vaishampayan P."/>
        </authorList>
    </citation>
    <scope>NUCLEOTIDE SEQUENCE [LARGE SCALE GENOMIC DNA]</scope>
    <source>
        <strain evidence="4 6">ATCC 29669</strain>
    </source>
</reference>
<dbReference type="InterPro" id="IPR010994">
    <property type="entry name" value="RuvA_2-like"/>
</dbReference>
<dbReference type="Proteomes" id="UP000234951">
    <property type="component" value="Unassembled WGS sequence"/>
</dbReference>
<feature type="domain" description="Helix-hairpin-helix DNA-binding motif class 1" evidence="2">
    <location>
        <begin position="140"/>
        <end position="159"/>
    </location>
</feature>
<gene>
    <name evidence="3" type="ORF">CU635_02225</name>
    <name evidence="4" type="ORF">CVD25_03935</name>
</gene>
<evidence type="ECO:0000256" key="1">
    <source>
        <dbReference type="SAM" id="MobiDB-lite"/>
    </source>
</evidence>
<feature type="region of interest" description="Disordered" evidence="1">
    <location>
        <begin position="23"/>
        <end position="44"/>
    </location>
</feature>
<accession>A0A2N5GRT8</accession>
<reference evidence="3 5" key="1">
    <citation type="submission" date="2017-11" db="EMBL/GenBank/DDBJ databases">
        <title>Comparitive Functional Genomics of Dry Heat Resistant strains isolated from the Viking Spacecraft.</title>
        <authorList>
            <person name="Seuylemezian A."/>
            <person name="Cooper K."/>
            <person name="Vaishampayan P."/>
        </authorList>
    </citation>
    <scope>NUCLEOTIDE SEQUENCE [LARGE SCALE GENOMIC DNA]</scope>
    <source>
        <strain evidence="3 5">M4.6</strain>
    </source>
</reference>
<dbReference type="PANTHER" id="PTHR21180:SF32">
    <property type="entry name" value="ENDONUCLEASE_EXONUCLEASE_PHOSPHATASE FAMILY DOMAIN-CONTAINING PROTEIN 1"/>
    <property type="match status" value="1"/>
</dbReference>